<dbReference type="Proteomes" id="UP000541444">
    <property type="component" value="Unassembled WGS sequence"/>
</dbReference>
<organism evidence="1 2">
    <name type="scientific">Kingdonia uniflora</name>
    <dbReference type="NCBI Taxonomy" id="39325"/>
    <lineage>
        <taxon>Eukaryota</taxon>
        <taxon>Viridiplantae</taxon>
        <taxon>Streptophyta</taxon>
        <taxon>Embryophyta</taxon>
        <taxon>Tracheophyta</taxon>
        <taxon>Spermatophyta</taxon>
        <taxon>Magnoliopsida</taxon>
        <taxon>Ranunculales</taxon>
        <taxon>Circaeasteraceae</taxon>
        <taxon>Kingdonia</taxon>
    </lineage>
</organism>
<proteinExistence type="predicted"/>
<name>A0A7J7MXU3_9MAGN</name>
<accession>A0A7J7MXU3</accession>
<comment type="caution">
    <text evidence="1">The sequence shown here is derived from an EMBL/GenBank/DDBJ whole genome shotgun (WGS) entry which is preliminary data.</text>
</comment>
<dbReference type="InterPro" id="IPR043454">
    <property type="entry name" value="NPH3/RPT2-like"/>
</dbReference>
<gene>
    <name evidence="1" type="ORF">GIB67_034586</name>
</gene>
<reference evidence="1 2" key="1">
    <citation type="journal article" date="2020" name="IScience">
        <title>Genome Sequencing of the Endangered Kingdonia uniflora (Circaeasteraceae, Ranunculales) Reveals Potential Mechanisms of Evolutionary Specialization.</title>
        <authorList>
            <person name="Sun Y."/>
            <person name="Deng T."/>
            <person name="Zhang A."/>
            <person name="Moore M.J."/>
            <person name="Landis J.B."/>
            <person name="Lin N."/>
            <person name="Zhang H."/>
            <person name="Zhang X."/>
            <person name="Huang J."/>
            <person name="Zhang X."/>
            <person name="Sun H."/>
            <person name="Wang H."/>
        </authorList>
    </citation>
    <scope>NUCLEOTIDE SEQUENCE [LARGE SCALE GENOMIC DNA]</scope>
    <source>
        <strain evidence="1">TB1705</strain>
        <tissue evidence="1">Leaf</tissue>
    </source>
</reference>
<keyword evidence="2" id="KW-1185">Reference proteome</keyword>
<evidence type="ECO:0000313" key="1">
    <source>
        <dbReference type="EMBL" id="KAF6159624.1"/>
    </source>
</evidence>
<protein>
    <submittedName>
        <fullName evidence="1">Uncharacterized protein</fullName>
    </submittedName>
</protein>
<evidence type="ECO:0000313" key="2">
    <source>
        <dbReference type="Proteomes" id="UP000541444"/>
    </source>
</evidence>
<dbReference type="AlphaFoldDB" id="A0A7J7MXU3"/>
<dbReference type="OrthoDB" id="10630157at2759"/>
<dbReference type="EMBL" id="JACGCM010001189">
    <property type="protein sequence ID" value="KAF6159624.1"/>
    <property type="molecule type" value="Genomic_DNA"/>
</dbReference>
<dbReference type="PANTHER" id="PTHR32370">
    <property type="entry name" value="OS12G0117600 PROTEIN"/>
    <property type="match status" value="1"/>
</dbReference>
<sequence length="220" mass="25045">MEEIGQCERLNPKTKTASVNDSVAKIKAERTYAIICGSSLEISMLVKVKTQVFEFKRMMMDIVEKCYLPEALTSNVDSCFPYNSCMSAPPSLYMKICISFIDAVLTFMRLLKNCRNHNVIRMSKAKDIVSVLIEVSSDLTIEVEGVKYLLHKMAEDIEKGNLIYKLEVFLNSCLLRGWKDSISTLQSNKFTHFWYEDLEITSRCIDGVASSVLTCPMKMK</sequence>